<evidence type="ECO:0000313" key="2">
    <source>
        <dbReference type="EMBL" id="QJA87507.1"/>
    </source>
</evidence>
<dbReference type="AlphaFoldDB" id="A0A6M3KZ71"/>
<proteinExistence type="predicted"/>
<reference evidence="2" key="1">
    <citation type="submission" date="2020-03" db="EMBL/GenBank/DDBJ databases">
        <title>The deep terrestrial virosphere.</title>
        <authorList>
            <person name="Holmfeldt K."/>
            <person name="Nilsson E."/>
            <person name="Simone D."/>
            <person name="Lopez-Fernandez M."/>
            <person name="Wu X."/>
            <person name="de Brujin I."/>
            <person name="Lundin D."/>
            <person name="Andersson A."/>
            <person name="Bertilsson S."/>
            <person name="Dopson M."/>
        </authorList>
    </citation>
    <scope>NUCLEOTIDE SEQUENCE</scope>
    <source>
        <strain evidence="2">MM415B02980</strain>
    </source>
</reference>
<evidence type="ECO:0000256" key="1">
    <source>
        <dbReference type="SAM" id="MobiDB-lite"/>
    </source>
</evidence>
<feature type="region of interest" description="Disordered" evidence="1">
    <location>
        <begin position="1"/>
        <end position="32"/>
    </location>
</feature>
<feature type="compositionally biased region" description="Polar residues" evidence="1">
    <location>
        <begin position="1"/>
        <end position="16"/>
    </location>
</feature>
<organism evidence="2">
    <name type="scientific">viral metagenome</name>
    <dbReference type="NCBI Taxonomy" id="1070528"/>
    <lineage>
        <taxon>unclassified sequences</taxon>
        <taxon>metagenomes</taxon>
        <taxon>organismal metagenomes</taxon>
    </lineage>
</organism>
<protein>
    <submittedName>
        <fullName evidence="2">Uncharacterized protein</fullName>
    </submittedName>
</protein>
<sequence length="581" mass="65722">MTSLQTGQLSHNQGVESSDILPEDMQGSNRLPDERSFLDKSFEIAAPVIKQGIGRMVLETGRGINWLVELSQPAEAEASGFSWVSGVGKPIAEKLIRRGVIKKMFQQFVLAPNQDISTTMARAIFKDRARDVVTMSREALLHNAKRYNVPVEAIGDIKLPTKPTFQLENLKSLLKTEAASKHRIKDAIRKLPKLVPLLKDHGWSGEKLTLEQATKHLGGKKSLYSGKWGKYEYQGEGVVWKQGKSDDVLVVDPINISPAVNRAMTEGMRRGHPPGYGWIRSHDDGSTRVIVEIQSDVEHSLLDQIFKHRMFQQFDKGYVPKRANEFVVALAKSPEGRKMTIEQLRTQLNRNKKERQVMILWNEATNSQRRYFKETSEDQISSVTNLLKQNIQWKEDALAGLIVDARKKGLKQIFIPDQKNLPEFAVKEPAVYDAYYKGAMKKVGGFKKGNITTSIPGLTAELLEKRLIVFHQNYRRLDDLMIEVEGFPNEAFYIDDLVTVNTIKRIVRDFNGPFTFNSLISAISNLINSERRNIPIKDLTHAFDNLNKLVTKNKEIAGYLRPLSLALPLGMGLFTNNNLTE</sequence>
<gene>
    <name evidence="2" type="ORF">MM415B02980_0008</name>
</gene>
<accession>A0A6M3KZ71</accession>
<dbReference type="EMBL" id="MT142711">
    <property type="protein sequence ID" value="QJA87507.1"/>
    <property type="molecule type" value="Genomic_DNA"/>
</dbReference>
<name>A0A6M3KZ71_9ZZZZ</name>